<dbReference type="HOGENOM" id="CLU_1517535_0_0_1"/>
<keyword evidence="3" id="KW-1185">Reference proteome</keyword>
<dbReference type="eggNOG" id="KOG2043">
    <property type="taxonomic scope" value="Eukaryota"/>
</dbReference>
<feature type="domain" description="BRCT" evidence="1">
    <location>
        <begin position="106"/>
        <end position="196"/>
    </location>
</feature>
<evidence type="ECO:0000313" key="2">
    <source>
        <dbReference type="EMBL" id="EME49535.1"/>
    </source>
</evidence>
<name>N1Q472_DOTSN</name>
<dbReference type="PANTHER" id="PTHR47667:SF1">
    <property type="entry name" value="REGULATOR OF TY1 TRANSPOSITION PROTEIN 107"/>
    <property type="match status" value="1"/>
</dbReference>
<dbReference type="AlphaFoldDB" id="N1Q472"/>
<feature type="domain" description="BRCT" evidence="1">
    <location>
        <begin position="6"/>
        <end position="105"/>
    </location>
</feature>
<dbReference type="CDD" id="cd18436">
    <property type="entry name" value="BRCT_BRC1_like_rpt2"/>
    <property type="match status" value="1"/>
</dbReference>
<sequence>MADEESPGALFEGVVFTIIPSDDLDEDEKTEFTAALEGNGGRYVPLRASDQQIDELDNITHVISTTIDFPQYSLTVERSISIVKPSWVAQSARKGKQVSARQHSPDPSQYFHDVVVTCADIPEGDAEAITAGVMALGGQFSHPLTKLVTHVVTVSLEHPKCIAIKEKGHKCKVVLPHWFDDCFRLGKKINEKPSGAKKWISYAWEEEVS</sequence>
<dbReference type="OMA" id="EYEACID"/>
<reference evidence="3" key="1">
    <citation type="journal article" date="2012" name="PLoS Genet.">
        <title>The genomes of the fungal plant pathogens Cladosporium fulvum and Dothistroma septosporum reveal adaptation to different hosts and lifestyles but also signatures of common ancestry.</title>
        <authorList>
            <person name="de Wit P.J.G.M."/>
            <person name="van der Burgt A."/>
            <person name="Oekmen B."/>
            <person name="Stergiopoulos I."/>
            <person name="Abd-Elsalam K.A."/>
            <person name="Aerts A.L."/>
            <person name="Bahkali A.H."/>
            <person name="Beenen H.G."/>
            <person name="Chettri P."/>
            <person name="Cox M.P."/>
            <person name="Datema E."/>
            <person name="de Vries R.P."/>
            <person name="Dhillon B."/>
            <person name="Ganley A.R."/>
            <person name="Griffiths S.A."/>
            <person name="Guo Y."/>
            <person name="Hamelin R.C."/>
            <person name="Henrissat B."/>
            <person name="Kabir M.S."/>
            <person name="Jashni M.K."/>
            <person name="Kema G."/>
            <person name="Klaubauf S."/>
            <person name="Lapidus A."/>
            <person name="Levasseur A."/>
            <person name="Lindquist E."/>
            <person name="Mehrabi R."/>
            <person name="Ohm R.A."/>
            <person name="Owen T.J."/>
            <person name="Salamov A."/>
            <person name="Schwelm A."/>
            <person name="Schijlen E."/>
            <person name="Sun H."/>
            <person name="van den Burg H.A."/>
            <person name="van Ham R.C.H.J."/>
            <person name="Zhang S."/>
            <person name="Goodwin S.B."/>
            <person name="Grigoriev I.V."/>
            <person name="Collemare J."/>
            <person name="Bradshaw R.E."/>
        </authorList>
    </citation>
    <scope>NUCLEOTIDE SEQUENCE [LARGE SCALE GENOMIC DNA]</scope>
    <source>
        <strain evidence="3">NZE10 / CBS 128990</strain>
    </source>
</reference>
<gene>
    <name evidence="2" type="ORF">DOTSEDRAFT_19972</name>
</gene>
<dbReference type="Gene3D" id="3.40.50.10190">
    <property type="entry name" value="BRCT domain"/>
    <property type="match status" value="2"/>
</dbReference>
<dbReference type="GO" id="GO:1990683">
    <property type="term" value="P:DNA double-strand break attachment to nuclear envelope"/>
    <property type="evidence" value="ECO:0007669"/>
    <property type="project" value="TreeGrafter"/>
</dbReference>
<protein>
    <recommendedName>
        <fullName evidence="1">BRCT domain-containing protein</fullName>
    </recommendedName>
</protein>
<dbReference type="InterPro" id="IPR053036">
    <property type="entry name" value="CellCycle_DNARepair_Reg"/>
</dbReference>
<dbReference type="EMBL" id="KB446535">
    <property type="protein sequence ID" value="EME49535.1"/>
    <property type="molecule type" value="Genomic_DNA"/>
</dbReference>
<dbReference type="PANTHER" id="PTHR47667">
    <property type="entry name" value="REGULATOR OF TY1 TRANSPOSITION PROTEIN 107"/>
    <property type="match status" value="1"/>
</dbReference>
<proteinExistence type="predicted"/>
<dbReference type="InterPro" id="IPR001357">
    <property type="entry name" value="BRCT_dom"/>
</dbReference>
<dbReference type="GO" id="GO:0005634">
    <property type="term" value="C:nucleus"/>
    <property type="evidence" value="ECO:0007669"/>
    <property type="project" value="TreeGrafter"/>
</dbReference>
<organism evidence="2 3">
    <name type="scientific">Dothistroma septosporum (strain NZE10 / CBS 128990)</name>
    <name type="common">Red band needle blight fungus</name>
    <name type="synonym">Mycosphaerella pini</name>
    <dbReference type="NCBI Taxonomy" id="675120"/>
    <lineage>
        <taxon>Eukaryota</taxon>
        <taxon>Fungi</taxon>
        <taxon>Dikarya</taxon>
        <taxon>Ascomycota</taxon>
        <taxon>Pezizomycotina</taxon>
        <taxon>Dothideomycetes</taxon>
        <taxon>Dothideomycetidae</taxon>
        <taxon>Mycosphaerellales</taxon>
        <taxon>Mycosphaerellaceae</taxon>
        <taxon>Dothistroma</taxon>
    </lineage>
</organism>
<dbReference type="InterPro" id="IPR036420">
    <property type="entry name" value="BRCT_dom_sf"/>
</dbReference>
<reference evidence="2 3" key="2">
    <citation type="journal article" date="2012" name="PLoS Pathog.">
        <title>Diverse lifestyles and strategies of plant pathogenesis encoded in the genomes of eighteen Dothideomycetes fungi.</title>
        <authorList>
            <person name="Ohm R.A."/>
            <person name="Feau N."/>
            <person name="Henrissat B."/>
            <person name="Schoch C.L."/>
            <person name="Horwitz B.A."/>
            <person name="Barry K.W."/>
            <person name="Condon B.J."/>
            <person name="Copeland A.C."/>
            <person name="Dhillon B."/>
            <person name="Glaser F."/>
            <person name="Hesse C.N."/>
            <person name="Kosti I."/>
            <person name="LaButti K."/>
            <person name="Lindquist E.A."/>
            <person name="Lucas S."/>
            <person name="Salamov A.A."/>
            <person name="Bradshaw R.E."/>
            <person name="Ciuffetti L."/>
            <person name="Hamelin R.C."/>
            <person name="Kema G.H.J."/>
            <person name="Lawrence C."/>
            <person name="Scott J.A."/>
            <person name="Spatafora J.W."/>
            <person name="Turgeon B.G."/>
            <person name="de Wit P.J.G.M."/>
            <person name="Zhong S."/>
            <person name="Goodwin S.B."/>
            <person name="Grigoriev I.V."/>
        </authorList>
    </citation>
    <scope>NUCLEOTIDE SEQUENCE [LARGE SCALE GENOMIC DNA]</scope>
    <source>
        <strain evidence="3">NZE10 / CBS 128990</strain>
    </source>
</reference>
<dbReference type="SUPFAM" id="SSF52113">
    <property type="entry name" value="BRCT domain"/>
    <property type="match status" value="2"/>
</dbReference>
<dbReference type="OrthoDB" id="342264at2759"/>
<evidence type="ECO:0000259" key="1">
    <source>
        <dbReference type="PROSITE" id="PS50172"/>
    </source>
</evidence>
<evidence type="ECO:0000313" key="3">
    <source>
        <dbReference type="Proteomes" id="UP000016933"/>
    </source>
</evidence>
<dbReference type="GO" id="GO:0006302">
    <property type="term" value="P:double-strand break repair"/>
    <property type="evidence" value="ECO:0007669"/>
    <property type="project" value="TreeGrafter"/>
</dbReference>
<dbReference type="PROSITE" id="PS50172">
    <property type="entry name" value="BRCT"/>
    <property type="match status" value="2"/>
</dbReference>
<dbReference type="Proteomes" id="UP000016933">
    <property type="component" value="Unassembled WGS sequence"/>
</dbReference>
<accession>N1Q472</accession>
<dbReference type="SMART" id="SM00292">
    <property type="entry name" value="BRCT"/>
    <property type="match status" value="2"/>
</dbReference>
<dbReference type="GO" id="GO:0035361">
    <property type="term" value="C:Cul8-RING ubiquitin ligase complex"/>
    <property type="evidence" value="ECO:0007669"/>
    <property type="project" value="TreeGrafter"/>
</dbReference>
<dbReference type="STRING" id="675120.N1Q472"/>
<dbReference type="Pfam" id="PF00533">
    <property type="entry name" value="BRCT"/>
    <property type="match status" value="2"/>
</dbReference>